<proteinExistence type="predicted"/>
<accession>A0ABV0URN2</accession>
<evidence type="ECO:0000313" key="3">
    <source>
        <dbReference type="EMBL" id="MEQ2247479.1"/>
    </source>
</evidence>
<organism evidence="3 4">
    <name type="scientific">Ilyodon furcidens</name>
    <name type="common">goldbreast splitfin</name>
    <dbReference type="NCBI Taxonomy" id="33524"/>
    <lineage>
        <taxon>Eukaryota</taxon>
        <taxon>Metazoa</taxon>
        <taxon>Chordata</taxon>
        <taxon>Craniata</taxon>
        <taxon>Vertebrata</taxon>
        <taxon>Euteleostomi</taxon>
        <taxon>Actinopterygii</taxon>
        <taxon>Neopterygii</taxon>
        <taxon>Teleostei</taxon>
        <taxon>Neoteleostei</taxon>
        <taxon>Acanthomorphata</taxon>
        <taxon>Ovalentaria</taxon>
        <taxon>Atherinomorphae</taxon>
        <taxon>Cyprinodontiformes</taxon>
        <taxon>Goodeidae</taxon>
        <taxon>Ilyodon</taxon>
    </lineage>
</organism>
<reference evidence="3 4" key="1">
    <citation type="submission" date="2021-06" db="EMBL/GenBank/DDBJ databases">
        <authorList>
            <person name="Palmer J.M."/>
        </authorList>
    </citation>
    <scope>NUCLEOTIDE SEQUENCE [LARGE SCALE GENOMIC DNA]</scope>
    <source>
        <strain evidence="4">if_2019</strain>
        <tissue evidence="3">Muscle</tissue>
    </source>
</reference>
<evidence type="ECO:0000313" key="4">
    <source>
        <dbReference type="Proteomes" id="UP001482620"/>
    </source>
</evidence>
<keyword evidence="2" id="KW-0812">Transmembrane</keyword>
<feature type="transmembrane region" description="Helical" evidence="2">
    <location>
        <begin position="29"/>
        <end position="50"/>
    </location>
</feature>
<dbReference type="Proteomes" id="UP001482620">
    <property type="component" value="Unassembled WGS sequence"/>
</dbReference>
<feature type="region of interest" description="Disordered" evidence="1">
    <location>
        <begin position="84"/>
        <end position="107"/>
    </location>
</feature>
<feature type="compositionally biased region" description="Basic and acidic residues" evidence="1">
    <location>
        <begin position="91"/>
        <end position="107"/>
    </location>
</feature>
<protein>
    <submittedName>
        <fullName evidence="3">Uncharacterized protein</fullName>
    </submittedName>
</protein>
<evidence type="ECO:0000256" key="2">
    <source>
        <dbReference type="SAM" id="Phobius"/>
    </source>
</evidence>
<sequence length="107" mass="12069">MLTSTLPSIIFHTLIRGTSFHQGFLSPPLWIRISLSLSVCLSFSGGYFFLSAFYSKSNRKAFIQLKSRESGYMWPALSGEMLHQSRRGRGRCTDGGRRDASRSEAEE</sequence>
<gene>
    <name evidence="3" type="ORF">ILYODFUR_009776</name>
</gene>
<keyword evidence="4" id="KW-1185">Reference proteome</keyword>
<dbReference type="EMBL" id="JAHRIQ010081789">
    <property type="protein sequence ID" value="MEQ2247479.1"/>
    <property type="molecule type" value="Genomic_DNA"/>
</dbReference>
<name>A0ABV0URN2_9TELE</name>
<comment type="caution">
    <text evidence="3">The sequence shown here is derived from an EMBL/GenBank/DDBJ whole genome shotgun (WGS) entry which is preliminary data.</text>
</comment>
<keyword evidence="2" id="KW-1133">Transmembrane helix</keyword>
<keyword evidence="2" id="KW-0472">Membrane</keyword>
<evidence type="ECO:0000256" key="1">
    <source>
        <dbReference type="SAM" id="MobiDB-lite"/>
    </source>
</evidence>